<dbReference type="FunFam" id="3.40.50.300:FF:000533">
    <property type="entry name" value="Helicase, Snf2 family"/>
    <property type="match status" value="1"/>
</dbReference>
<dbReference type="Pfam" id="PF00271">
    <property type="entry name" value="Helicase_C"/>
    <property type="match status" value="1"/>
</dbReference>
<dbReference type="SUPFAM" id="SSF51294">
    <property type="entry name" value="Hedgehog/intein (Hint) domain"/>
    <property type="match status" value="1"/>
</dbReference>
<dbReference type="InterPro" id="IPR003586">
    <property type="entry name" value="Hint_dom_C"/>
</dbReference>
<feature type="domain" description="Helicase C-terminal" evidence="3">
    <location>
        <begin position="1088"/>
        <end position="1245"/>
    </location>
</feature>
<comment type="caution">
    <text evidence="4">The sequence shown here is derived from an EMBL/GenBank/DDBJ whole genome shotgun (WGS) entry which is preliminary data.</text>
</comment>
<dbReference type="InterPro" id="IPR036844">
    <property type="entry name" value="Hint_dom_sf"/>
</dbReference>
<dbReference type="InterPro" id="IPR006141">
    <property type="entry name" value="Intein_N"/>
</dbReference>
<accession>A0AAP5IDT8</accession>
<dbReference type="SMART" id="SM00306">
    <property type="entry name" value="HintN"/>
    <property type="match status" value="1"/>
</dbReference>
<dbReference type="CDD" id="cd00081">
    <property type="entry name" value="Hint"/>
    <property type="match status" value="1"/>
</dbReference>
<evidence type="ECO:0000256" key="1">
    <source>
        <dbReference type="ARBA" id="ARBA00022801"/>
    </source>
</evidence>
<dbReference type="InterPro" id="IPR027417">
    <property type="entry name" value="P-loop_NTPase"/>
</dbReference>
<dbReference type="InterPro" id="IPR030934">
    <property type="entry name" value="Intein_C"/>
</dbReference>
<organism evidence="4 5">
    <name type="scientific">Aetokthonos hydrillicola Thurmond2011</name>
    <dbReference type="NCBI Taxonomy" id="2712845"/>
    <lineage>
        <taxon>Bacteria</taxon>
        <taxon>Bacillati</taxon>
        <taxon>Cyanobacteriota</taxon>
        <taxon>Cyanophyceae</taxon>
        <taxon>Nostocales</taxon>
        <taxon>Hapalosiphonaceae</taxon>
        <taxon>Aetokthonos</taxon>
    </lineage>
</organism>
<gene>
    <name evidence="4" type="ORF">G7B40_028795</name>
</gene>
<dbReference type="SUPFAM" id="SSF52540">
    <property type="entry name" value="P-loop containing nucleoside triphosphate hydrolases"/>
    <property type="match status" value="3"/>
</dbReference>
<dbReference type="Proteomes" id="UP000667802">
    <property type="component" value="Unassembled WGS sequence"/>
</dbReference>
<dbReference type="InterPro" id="IPR000330">
    <property type="entry name" value="SNF2_N"/>
</dbReference>
<evidence type="ECO:0000313" key="5">
    <source>
        <dbReference type="Proteomes" id="UP000667802"/>
    </source>
</evidence>
<dbReference type="Gene3D" id="3.40.50.300">
    <property type="entry name" value="P-loop containing nucleotide triphosphate hydrolases"/>
    <property type="match status" value="1"/>
</dbReference>
<dbReference type="SMART" id="SM00487">
    <property type="entry name" value="DEXDc"/>
    <property type="match status" value="1"/>
</dbReference>
<feature type="domain" description="Helicase ATP-binding" evidence="2">
    <location>
        <begin position="819"/>
        <end position="962"/>
    </location>
</feature>
<dbReference type="Gene3D" id="3.40.50.10810">
    <property type="entry name" value="Tandem AAA-ATPase domain"/>
    <property type="match status" value="2"/>
</dbReference>
<dbReference type="Pfam" id="PF00176">
    <property type="entry name" value="SNF2-rel_dom"/>
    <property type="match status" value="1"/>
</dbReference>
<dbReference type="InterPro" id="IPR038718">
    <property type="entry name" value="SNF2-like_sf"/>
</dbReference>
<dbReference type="PROSITE" id="PS50817">
    <property type="entry name" value="INTEIN_N_TER"/>
    <property type="match status" value="1"/>
</dbReference>
<dbReference type="GO" id="GO:0016539">
    <property type="term" value="P:intein-mediated protein splicing"/>
    <property type="evidence" value="ECO:0007669"/>
    <property type="project" value="InterPro"/>
</dbReference>
<dbReference type="GO" id="GO:0005524">
    <property type="term" value="F:ATP binding"/>
    <property type="evidence" value="ECO:0007669"/>
    <property type="project" value="InterPro"/>
</dbReference>
<dbReference type="PROSITE" id="PS50818">
    <property type="entry name" value="INTEIN_C_TER"/>
    <property type="match status" value="1"/>
</dbReference>
<name>A0AAP5IDT8_9CYAN</name>
<keyword evidence="5" id="KW-1185">Reference proteome</keyword>
<dbReference type="InterPro" id="IPR014001">
    <property type="entry name" value="Helicase_ATP-bd"/>
</dbReference>
<dbReference type="InterPro" id="IPR022138">
    <property type="entry name" value="DUF3670"/>
</dbReference>
<dbReference type="InterPro" id="IPR001650">
    <property type="entry name" value="Helicase_C-like"/>
</dbReference>
<evidence type="ECO:0000259" key="2">
    <source>
        <dbReference type="PROSITE" id="PS51192"/>
    </source>
</evidence>
<dbReference type="NCBIfam" id="TIGR01445">
    <property type="entry name" value="intein_Nterm"/>
    <property type="match status" value="1"/>
</dbReference>
<dbReference type="PROSITE" id="PS51192">
    <property type="entry name" value="HELICASE_ATP_BIND_1"/>
    <property type="match status" value="1"/>
</dbReference>
<dbReference type="RefSeq" id="WP_208353302.1">
    <property type="nucleotide sequence ID" value="NZ_JAALHA020000018.1"/>
</dbReference>
<keyword evidence="1" id="KW-0378">Hydrolase</keyword>
<dbReference type="AlphaFoldDB" id="A0AAP5IDT8"/>
<dbReference type="Pfam" id="PF12419">
    <property type="entry name" value="DUF3670"/>
    <property type="match status" value="1"/>
</dbReference>
<dbReference type="InterPro" id="IPR003587">
    <property type="entry name" value="Hint_dom_N"/>
</dbReference>
<sequence>MAILHGSWLLQDHGNCLFLWGETWRPVAKNALKSSSSDALQYPLAMKPPELLDWFRSPPISIAKSIKETANWSTHSQRIALPTYFDHNVEKGTSFITPVYSSTVEIPDSAIESIQYLQPWQVEGFCLSPLQAVKFLTSLPLNITKGENAFLGGDLSFWSQVARWSLDLISRCKFLPTLKQQEDHSIVAQWQALLDSALDGTRLEKFSQLMPLACRMYQSAESSASFPYVDLPQEPQQLLQEFLNSTIDAQVKAMVGSQAPVETRAIASLPSPIQQWLHSLTPASVENHNKVASADTFEVERLEAVLKSWTMPLQHQLAGKSLFRTCFQLLPPETGKTDWTLAYFLQAADEPEFVVDAATIWNHPVENWVYQNRTINDPQETFLRGLGIASRLYPPIAPSLDTGYPEKTTLNPLQAYEFIKTVALRFEDSGLGVVLPTTLTNREGWANRLGLKITAQTSPKKEERLSLQSLLNFQWQLAIGGQTLSKKEFDRLVALKSPLVEINGEWVELRPQDIKTAQAFFASRKEQMSLSLEDALRLSKGDTQTIEKLPVVTFEASGTLQELINTLSNNQAIAPLPAPQNFRGQLRPYQERGLAWLAFLERWGLGACLADDMGLGKCVAKDTLIAVNGKLSSAEEIWQTYAGDTTKFDGEGFWAEPTEELVVNSIDEQTSKIVQAPVRHLYRQLVREKLRKVTLQDGSSITITRRHKLLTNKGWTNDLKVGDYVCVPAKMLSFGKPEDPDLVKFLAWQIAERHEIANSGTVSIAQKDTKLLEDCLCDQEVFYCKIESIEDVDYEGWVYDFEVREHHNFVANNIICHNTIQFIAFLLHLKQEEVLEKPVLLVCPTSVLGNWEREVKKFAPTLKVVQYHGDKRPKGKAFTESAKKHDLVITSYSLIHRDLKSLQTVSWQVIALDEAQNIKNSEAKQSQAVRQLESLFRVALTGTPVENRLQELWSILDFLNPSYLGNKQFFQRRFAMPIEKYGDASSLSQLRSLVQPFILRRLKTDREIIQDLPEKQEMTIFCGLSPEQAKLYQKVAEDSLAEIESAEGLQRRGMILALLVKLKQVCNHPAQYLKENSLEKYHSGKLQRLREMLEVALEEGDRALIFTQFAEWGKLLKPYVEKQLQRETLFLYGSTTKKQREEMIDRFQHDPQGPPIMILSLKAGGVGLNLTRANHVFHFDRWWNPAVENQATDRVFRIGQTRNVQVHKFVCTGTLEEKIHDMIESKKQLAEQVVGAGEEWLTELDTDQLRNLLVLDRSAIIEEDAE</sequence>
<dbReference type="PROSITE" id="PS51194">
    <property type="entry name" value="HELICASE_CTER"/>
    <property type="match status" value="1"/>
</dbReference>
<evidence type="ECO:0000313" key="4">
    <source>
        <dbReference type="EMBL" id="MDR9898524.1"/>
    </source>
</evidence>
<dbReference type="GO" id="GO:0016787">
    <property type="term" value="F:hydrolase activity"/>
    <property type="evidence" value="ECO:0007669"/>
    <property type="project" value="UniProtKB-KW"/>
</dbReference>
<dbReference type="EMBL" id="JAALHA020000018">
    <property type="protein sequence ID" value="MDR9898524.1"/>
    <property type="molecule type" value="Genomic_DNA"/>
</dbReference>
<protein>
    <submittedName>
        <fullName evidence="4">SNF2-related protein</fullName>
    </submittedName>
</protein>
<dbReference type="NCBIfam" id="TIGR01443">
    <property type="entry name" value="intein_Cterm"/>
    <property type="match status" value="1"/>
</dbReference>
<evidence type="ECO:0000259" key="3">
    <source>
        <dbReference type="PROSITE" id="PS51194"/>
    </source>
</evidence>
<dbReference type="InterPro" id="IPR049730">
    <property type="entry name" value="SNF2/RAD54-like_C"/>
</dbReference>
<proteinExistence type="predicted"/>
<dbReference type="PANTHER" id="PTHR10799">
    <property type="entry name" value="SNF2/RAD54 HELICASE FAMILY"/>
    <property type="match status" value="1"/>
</dbReference>
<reference evidence="5" key="1">
    <citation type="journal article" date="2021" name="Science">
        <title>Hunting the eagle killer: A cyanobacterial neurotoxin causes vacuolar myelinopathy.</title>
        <authorList>
            <person name="Breinlinger S."/>
            <person name="Phillips T.J."/>
            <person name="Haram B.N."/>
            <person name="Mares J."/>
            <person name="Martinez Yerena J.A."/>
            <person name="Hrouzek P."/>
            <person name="Sobotka R."/>
            <person name="Henderson W.M."/>
            <person name="Schmieder P."/>
            <person name="Williams S.M."/>
            <person name="Lauderdale J.D."/>
            <person name="Wilde H.D."/>
            <person name="Gerrin W."/>
            <person name="Kust A."/>
            <person name="Washington J.W."/>
            <person name="Wagner C."/>
            <person name="Geier B."/>
            <person name="Liebeke M."/>
            <person name="Enke H."/>
            <person name="Niedermeyer T.H.J."/>
            <person name="Wilde S.B."/>
        </authorList>
    </citation>
    <scope>NUCLEOTIDE SEQUENCE [LARGE SCALE GENOMIC DNA]</scope>
    <source>
        <strain evidence="5">Thurmond2011</strain>
    </source>
</reference>
<dbReference type="SMART" id="SM00490">
    <property type="entry name" value="HELICc"/>
    <property type="match status" value="1"/>
</dbReference>
<dbReference type="CDD" id="cd18793">
    <property type="entry name" value="SF2_C_SNF"/>
    <property type="match status" value="1"/>
</dbReference>
<dbReference type="SMART" id="SM00305">
    <property type="entry name" value="HintC"/>
    <property type="match status" value="1"/>
</dbReference>